<evidence type="ECO:0000256" key="3">
    <source>
        <dbReference type="ARBA" id="ARBA00022692"/>
    </source>
</evidence>
<gene>
    <name evidence="8" type="ORF">GCM10025869_06180</name>
</gene>
<feature type="transmembrane region" description="Helical" evidence="7">
    <location>
        <begin position="250"/>
        <end position="273"/>
    </location>
</feature>
<evidence type="ECO:0000313" key="8">
    <source>
        <dbReference type="EMBL" id="GMA90089.1"/>
    </source>
</evidence>
<keyword evidence="2" id="KW-1003">Cell membrane</keyword>
<dbReference type="PANTHER" id="PTHR30213:SF1">
    <property type="entry name" value="INNER MEMBRANE PROTEIN YHJD"/>
    <property type="match status" value="1"/>
</dbReference>
<keyword evidence="9" id="KW-1185">Reference proteome</keyword>
<dbReference type="Pfam" id="PF03631">
    <property type="entry name" value="Virul_fac_BrkB"/>
    <property type="match status" value="1"/>
</dbReference>
<feature type="transmembrane region" description="Helical" evidence="7">
    <location>
        <begin position="127"/>
        <end position="148"/>
    </location>
</feature>
<keyword evidence="3 7" id="KW-0812">Transmembrane</keyword>
<dbReference type="RefSeq" id="WP_284297660.1">
    <property type="nucleotide sequence ID" value="NZ_BSVA01000001.1"/>
</dbReference>
<keyword evidence="5 7" id="KW-0472">Membrane</keyword>
<dbReference type="EMBL" id="BSVA01000001">
    <property type="protein sequence ID" value="GMA90089.1"/>
    <property type="molecule type" value="Genomic_DNA"/>
</dbReference>
<feature type="region of interest" description="Disordered" evidence="6">
    <location>
        <begin position="1"/>
        <end position="23"/>
    </location>
</feature>
<dbReference type="InterPro" id="IPR017039">
    <property type="entry name" value="Virul_fac_BrkB"/>
</dbReference>
<organism evidence="8 9">
    <name type="scientific">Homoserinibacter gongjuensis</name>
    <dbReference type="NCBI Taxonomy" id="1162968"/>
    <lineage>
        <taxon>Bacteria</taxon>
        <taxon>Bacillati</taxon>
        <taxon>Actinomycetota</taxon>
        <taxon>Actinomycetes</taxon>
        <taxon>Micrococcales</taxon>
        <taxon>Microbacteriaceae</taxon>
        <taxon>Homoserinibacter</taxon>
    </lineage>
</organism>
<evidence type="ECO:0000256" key="5">
    <source>
        <dbReference type="ARBA" id="ARBA00023136"/>
    </source>
</evidence>
<dbReference type="Proteomes" id="UP001157069">
    <property type="component" value="Unassembled WGS sequence"/>
</dbReference>
<evidence type="ECO:0000256" key="2">
    <source>
        <dbReference type="ARBA" id="ARBA00022475"/>
    </source>
</evidence>
<keyword evidence="4 7" id="KW-1133">Transmembrane helix</keyword>
<accession>A0ABQ6JQ95</accession>
<evidence type="ECO:0000256" key="1">
    <source>
        <dbReference type="ARBA" id="ARBA00004651"/>
    </source>
</evidence>
<sequence length="367" mass="38808">MGEPTTADAKQPPADAKQPPADAKQPPALIAWVQRVVAWVMQLKPVRVFLDYGSHRGPLLASGLSSQAIFAVFAAIWVSFSVFGIVLSGNAQLQESLLALIGNAVPGLIDRGDGGAIDPDDLVNTTVLTWTGAIALGGLFITALGWLASARDAVRLLGDLPAPTTNFLLLKLKDLGLAIGFGILLLISAALSVLSSQALDGVLELLGIRESDATSLVGRGVSILLMFIIDTLVLAAFYRVLAGVHIPLRYLAQGALLGAFALGVLKVLGTALLGGATRNPLLAGFAVIIGLLIWFTLVCQVILIAACWVFVSMKDAGVPLDPRVAAQRRAEEEAERERLKDELRAELAREKKPGFWARLFGRGAGRT</sequence>
<feature type="transmembrane region" description="Helical" evidence="7">
    <location>
        <begin position="216"/>
        <end position="238"/>
    </location>
</feature>
<evidence type="ECO:0000256" key="6">
    <source>
        <dbReference type="SAM" id="MobiDB-lite"/>
    </source>
</evidence>
<feature type="transmembrane region" description="Helical" evidence="7">
    <location>
        <begin position="285"/>
        <end position="311"/>
    </location>
</feature>
<name>A0ABQ6JQ95_9MICO</name>
<dbReference type="PANTHER" id="PTHR30213">
    <property type="entry name" value="INNER MEMBRANE PROTEIN YHJD"/>
    <property type="match status" value="1"/>
</dbReference>
<comment type="caution">
    <text evidence="8">The sequence shown here is derived from an EMBL/GenBank/DDBJ whole genome shotgun (WGS) entry which is preliminary data.</text>
</comment>
<reference evidence="9" key="1">
    <citation type="journal article" date="2019" name="Int. J. Syst. Evol. Microbiol.">
        <title>The Global Catalogue of Microorganisms (GCM) 10K type strain sequencing project: providing services to taxonomists for standard genome sequencing and annotation.</title>
        <authorList>
            <consortium name="The Broad Institute Genomics Platform"/>
            <consortium name="The Broad Institute Genome Sequencing Center for Infectious Disease"/>
            <person name="Wu L."/>
            <person name="Ma J."/>
        </authorList>
    </citation>
    <scope>NUCLEOTIDE SEQUENCE [LARGE SCALE GENOMIC DNA]</scope>
    <source>
        <strain evidence="9">NBRC 108755</strain>
    </source>
</reference>
<comment type="subcellular location">
    <subcellularLocation>
        <location evidence="1">Cell membrane</location>
        <topology evidence="1">Multi-pass membrane protein</topology>
    </subcellularLocation>
</comment>
<feature type="transmembrane region" description="Helical" evidence="7">
    <location>
        <begin position="68"/>
        <end position="87"/>
    </location>
</feature>
<protein>
    <recommendedName>
        <fullName evidence="10">YihY/virulence factor BrkB family protein</fullName>
    </recommendedName>
</protein>
<evidence type="ECO:0000256" key="4">
    <source>
        <dbReference type="ARBA" id="ARBA00022989"/>
    </source>
</evidence>
<feature type="transmembrane region" description="Helical" evidence="7">
    <location>
        <begin position="175"/>
        <end position="196"/>
    </location>
</feature>
<evidence type="ECO:0000256" key="7">
    <source>
        <dbReference type="SAM" id="Phobius"/>
    </source>
</evidence>
<evidence type="ECO:0008006" key="10">
    <source>
        <dbReference type="Google" id="ProtNLM"/>
    </source>
</evidence>
<proteinExistence type="predicted"/>
<evidence type="ECO:0000313" key="9">
    <source>
        <dbReference type="Proteomes" id="UP001157069"/>
    </source>
</evidence>